<proteinExistence type="predicted"/>
<protein>
    <recommendedName>
        <fullName evidence="5">Lipoprotein</fullName>
    </recommendedName>
</protein>
<dbReference type="EMBL" id="JAHLQF010000001">
    <property type="protein sequence ID" value="MBU5483760.1"/>
    <property type="molecule type" value="Genomic_DNA"/>
</dbReference>
<reference evidence="3 4" key="1">
    <citation type="submission" date="2021-06" db="EMBL/GenBank/DDBJ databases">
        <authorList>
            <person name="Sun Q."/>
            <person name="Li D."/>
        </authorList>
    </citation>
    <scope>NUCLEOTIDE SEQUENCE [LARGE SCALE GENOMIC DNA]</scope>
    <source>
        <strain evidence="3 4">MSJ-11</strain>
    </source>
</reference>
<keyword evidence="4" id="KW-1185">Reference proteome</keyword>
<dbReference type="RefSeq" id="WP_216438115.1">
    <property type="nucleotide sequence ID" value="NZ_JAHLQF010000001.1"/>
</dbReference>
<feature type="region of interest" description="Disordered" evidence="1">
    <location>
        <begin position="25"/>
        <end position="59"/>
    </location>
</feature>
<comment type="caution">
    <text evidence="3">The sequence shown here is derived from an EMBL/GenBank/DDBJ whole genome shotgun (WGS) entry which is preliminary data.</text>
</comment>
<evidence type="ECO:0008006" key="5">
    <source>
        <dbReference type="Google" id="ProtNLM"/>
    </source>
</evidence>
<feature type="chain" id="PRO_5045089468" description="Lipoprotein" evidence="2">
    <location>
        <begin position="21"/>
        <end position="185"/>
    </location>
</feature>
<dbReference type="Proteomes" id="UP000726170">
    <property type="component" value="Unassembled WGS sequence"/>
</dbReference>
<evidence type="ECO:0000313" key="4">
    <source>
        <dbReference type="Proteomes" id="UP000726170"/>
    </source>
</evidence>
<feature type="signal peptide" evidence="2">
    <location>
        <begin position="1"/>
        <end position="20"/>
    </location>
</feature>
<feature type="compositionally biased region" description="Basic and acidic residues" evidence="1">
    <location>
        <begin position="38"/>
        <end position="59"/>
    </location>
</feature>
<dbReference type="PROSITE" id="PS51257">
    <property type="entry name" value="PROKAR_LIPOPROTEIN"/>
    <property type="match status" value="1"/>
</dbReference>
<gene>
    <name evidence="3" type="ORF">KQI86_05410</name>
</gene>
<organism evidence="3 4">
    <name type="scientific">Clostridium mobile</name>
    <dbReference type="NCBI Taxonomy" id="2841512"/>
    <lineage>
        <taxon>Bacteria</taxon>
        <taxon>Bacillati</taxon>
        <taxon>Bacillota</taxon>
        <taxon>Clostridia</taxon>
        <taxon>Eubacteriales</taxon>
        <taxon>Clostridiaceae</taxon>
        <taxon>Clostridium</taxon>
    </lineage>
</organism>
<evidence type="ECO:0000313" key="3">
    <source>
        <dbReference type="EMBL" id="MBU5483760.1"/>
    </source>
</evidence>
<keyword evidence="2" id="KW-0732">Signal</keyword>
<evidence type="ECO:0000256" key="1">
    <source>
        <dbReference type="SAM" id="MobiDB-lite"/>
    </source>
</evidence>
<name>A0ABS6EH17_9CLOT</name>
<sequence length="185" mass="20527">MKRKILALFLMGSILLTACGKETSLSEQKSTIENKVSTNEEKTTTENKEGTTKQKDTQDIKTPVDKEAGLKLSAVSVVNLSKYTNNEELSLSESPTAIFILTTDSVLTDFKIQSISYDGVKCEVNEDLYSKKSFDTSMSLKIKAYIPETFSNLLISYEKDGKIYQYYVVSNLTGEGADADLQQAK</sequence>
<evidence type="ECO:0000256" key="2">
    <source>
        <dbReference type="SAM" id="SignalP"/>
    </source>
</evidence>
<accession>A0ABS6EH17</accession>